<keyword evidence="1" id="KW-0812">Transmembrane</keyword>
<protein>
    <submittedName>
        <fullName evidence="3">Biotin-dependent enzyme</fullName>
    </submittedName>
</protein>
<feature type="domain" description="Lipoyl-binding" evidence="2">
    <location>
        <begin position="75"/>
        <end position="145"/>
    </location>
</feature>
<keyword evidence="1" id="KW-0472">Membrane</keyword>
<name>A0A561EXX9_9ACTN</name>
<dbReference type="PANTHER" id="PTHR30386">
    <property type="entry name" value="MEMBRANE FUSION SUBUNIT OF EMRAB-TOLC MULTIDRUG EFFLUX PUMP"/>
    <property type="match status" value="1"/>
</dbReference>
<evidence type="ECO:0000313" key="4">
    <source>
        <dbReference type="Proteomes" id="UP000318416"/>
    </source>
</evidence>
<dbReference type="Pfam" id="PF00364">
    <property type="entry name" value="Biotin_lipoyl"/>
    <property type="match status" value="1"/>
</dbReference>
<dbReference type="Proteomes" id="UP000318416">
    <property type="component" value="Unassembled WGS sequence"/>
</dbReference>
<feature type="transmembrane region" description="Helical" evidence="1">
    <location>
        <begin position="37"/>
        <end position="57"/>
    </location>
</feature>
<dbReference type="InterPro" id="IPR011053">
    <property type="entry name" value="Single_hybrid_motif"/>
</dbReference>
<dbReference type="InterPro" id="IPR050739">
    <property type="entry name" value="MFP"/>
</dbReference>
<proteinExistence type="predicted"/>
<evidence type="ECO:0000259" key="2">
    <source>
        <dbReference type="Pfam" id="PF00364"/>
    </source>
</evidence>
<organism evidence="3 4">
    <name type="scientific">Kitasatospora atroaurantiaca</name>
    <dbReference type="NCBI Taxonomy" id="285545"/>
    <lineage>
        <taxon>Bacteria</taxon>
        <taxon>Bacillati</taxon>
        <taxon>Actinomycetota</taxon>
        <taxon>Actinomycetes</taxon>
        <taxon>Kitasatosporales</taxon>
        <taxon>Streptomycetaceae</taxon>
        <taxon>Kitasatospora</taxon>
    </lineage>
</organism>
<dbReference type="CDD" id="cd06850">
    <property type="entry name" value="biotinyl_domain"/>
    <property type="match status" value="1"/>
</dbReference>
<evidence type="ECO:0000313" key="3">
    <source>
        <dbReference type="EMBL" id="TWE20470.1"/>
    </source>
</evidence>
<dbReference type="SUPFAM" id="SSF51230">
    <property type="entry name" value="Single hybrid motif"/>
    <property type="match status" value="1"/>
</dbReference>
<dbReference type="AlphaFoldDB" id="A0A561EXX9"/>
<keyword evidence="1" id="KW-1133">Transmembrane helix</keyword>
<gene>
    <name evidence="3" type="ORF">FB465_5624</name>
</gene>
<keyword evidence="4" id="KW-1185">Reference proteome</keyword>
<dbReference type="RefSeq" id="WP_170290701.1">
    <property type="nucleotide sequence ID" value="NZ_BAAABR010000047.1"/>
</dbReference>
<comment type="caution">
    <text evidence="3">The sequence shown here is derived from an EMBL/GenBank/DDBJ whole genome shotgun (WGS) entry which is preliminary data.</text>
</comment>
<evidence type="ECO:0000256" key="1">
    <source>
        <dbReference type="SAM" id="Phobius"/>
    </source>
</evidence>
<dbReference type="InterPro" id="IPR000089">
    <property type="entry name" value="Biotin_lipoyl"/>
</dbReference>
<accession>A0A561EXX9</accession>
<dbReference type="EMBL" id="VIVR01000001">
    <property type="protein sequence ID" value="TWE20470.1"/>
    <property type="molecule type" value="Genomic_DNA"/>
</dbReference>
<dbReference type="Gene3D" id="2.40.50.100">
    <property type="match status" value="1"/>
</dbReference>
<reference evidence="3 4" key="1">
    <citation type="submission" date="2019-06" db="EMBL/GenBank/DDBJ databases">
        <title>Sequencing the genomes of 1000 actinobacteria strains.</title>
        <authorList>
            <person name="Klenk H.-P."/>
        </authorList>
    </citation>
    <scope>NUCLEOTIDE SEQUENCE [LARGE SCALE GENOMIC DNA]</scope>
    <source>
        <strain evidence="3 4">DSM 41649</strain>
    </source>
</reference>
<sequence>MTTTTATKQRTALAAAQAAAVLEPGLDRPVGLIGARLWAAAAALLLAVGAGTAWATLGSLPHTVTLDAVIAHGPAPAVARADVAGSVLDVRAQPGERVTEGQVLAVLRTPTGERTELRAPVAGTVTAVLAPPGSAVAAGGPVVTLDSAAAPATVRLYAASEREAARLRPGREVLVPLPGGGVVRAVITAVDPLPVRARSLDGTLPVPLPGLPGGDAPVWAAYAQLPTPVAGGPVPVRVAVDLGARHPYQAVFGTGEQR</sequence>
<dbReference type="PANTHER" id="PTHR30386:SF18">
    <property type="entry name" value="INNER MEMBRANE PROTEIN YIAV-RELATED"/>
    <property type="match status" value="1"/>
</dbReference>